<reference evidence="1" key="1">
    <citation type="submission" date="2022-10" db="EMBL/GenBank/DDBJ databases">
        <title>The complete genomes of actinobacterial strains from the NBC collection.</title>
        <authorList>
            <person name="Joergensen T.S."/>
            <person name="Alvarez Arevalo M."/>
            <person name="Sterndorff E.B."/>
            <person name="Faurdal D."/>
            <person name="Vuksanovic O."/>
            <person name="Mourched A.-S."/>
            <person name="Charusanti P."/>
            <person name="Shaw S."/>
            <person name="Blin K."/>
            <person name="Weber T."/>
        </authorList>
    </citation>
    <scope>NUCLEOTIDE SEQUENCE</scope>
    <source>
        <strain evidence="1">NBC_00248</strain>
        <plasmid evidence="1">unnamed1</plasmid>
    </source>
</reference>
<dbReference type="Proteomes" id="UP001432039">
    <property type="component" value="Plasmid unnamed1"/>
</dbReference>
<keyword evidence="2" id="KW-1185">Reference proteome</keyword>
<gene>
    <name evidence="1" type="ORF">OG517_43435</name>
</gene>
<evidence type="ECO:0008006" key="3">
    <source>
        <dbReference type="Google" id="ProtNLM"/>
    </source>
</evidence>
<dbReference type="EMBL" id="CP108091">
    <property type="protein sequence ID" value="WUQ18278.1"/>
    <property type="molecule type" value="Genomic_DNA"/>
</dbReference>
<sequence>MEWDWWTVEFGDVHAGSAGVLIGGGEPGPVYFDVGSGPNVPSTTHWTAYDGRSRRPRAEALRAVCACGWRGAAEYPLDWAAIGDRPLYEADVDLAGPLADWTAHLSVVRDEVVPLPEPLAALLVGVTEQLTATAAATPLAALRAVGMLERIAARVEREAAGAVGDDGMSAEAVAAALGTSRSKALGLLLTAQDR</sequence>
<accession>A0ABZ1TTV4</accession>
<dbReference type="RefSeq" id="WP_328966223.1">
    <property type="nucleotide sequence ID" value="NZ_CP108091.1"/>
</dbReference>
<evidence type="ECO:0000313" key="2">
    <source>
        <dbReference type="Proteomes" id="UP001432039"/>
    </source>
</evidence>
<name>A0ABZ1TTV4_STRVG</name>
<organism evidence="1 2">
    <name type="scientific">Streptomyces virginiae</name>
    <name type="common">Streptomyces cinnamonensis</name>
    <dbReference type="NCBI Taxonomy" id="1961"/>
    <lineage>
        <taxon>Bacteria</taxon>
        <taxon>Bacillati</taxon>
        <taxon>Actinomycetota</taxon>
        <taxon>Actinomycetes</taxon>
        <taxon>Kitasatosporales</taxon>
        <taxon>Streptomycetaceae</taxon>
        <taxon>Streptomyces</taxon>
    </lineage>
</organism>
<protein>
    <recommendedName>
        <fullName evidence="3">AraC family transcriptional regulator</fullName>
    </recommendedName>
</protein>
<evidence type="ECO:0000313" key="1">
    <source>
        <dbReference type="EMBL" id="WUQ18278.1"/>
    </source>
</evidence>
<geneLocation type="plasmid" evidence="1 2">
    <name>unnamed1</name>
</geneLocation>
<proteinExistence type="predicted"/>
<keyword evidence="1" id="KW-0614">Plasmid</keyword>